<evidence type="ECO:0000256" key="3">
    <source>
        <dbReference type="ARBA" id="ARBA00023002"/>
    </source>
</evidence>
<proteinExistence type="inferred from homology"/>
<sequence length="252" mass="26283">MSRFTDRVAVVTGAAQGIGAATAQRLAEEGASVAVVDLTAERAQATVDAITAKGGTARGYGCDVTDYDAVEAVFAQIAADFGTIHILVNNAGITRDNLFFKMPKTDWDAVITVNLTSVYNCSQAAQKYMCHQKYGKIVSLSSRSALGNRGQANYAAAKAGIQGFTATLAIELGPFNINVNAVAPGYIATHMTAATAERVGATAEDHQTEVAARTPLRRVGQPEDIAAVVAFLASEDASYVSGQTLYVNGGAR</sequence>
<keyword evidence="6" id="KW-1185">Reference proteome</keyword>
<dbReference type="InterPro" id="IPR050259">
    <property type="entry name" value="SDR"/>
</dbReference>
<dbReference type="Gene3D" id="3.40.50.720">
    <property type="entry name" value="NAD(P)-binding Rossmann-like Domain"/>
    <property type="match status" value="1"/>
</dbReference>
<evidence type="ECO:0000313" key="5">
    <source>
        <dbReference type="EMBL" id="RAG80865.1"/>
    </source>
</evidence>
<dbReference type="PANTHER" id="PTHR42879:SF2">
    <property type="entry name" value="3-OXOACYL-[ACYL-CARRIER-PROTEIN] REDUCTASE FABG"/>
    <property type="match status" value="1"/>
</dbReference>
<gene>
    <name evidence="5" type="ORF">DN069_35760</name>
</gene>
<dbReference type="Proteomes" id="UP000248889">
    <property type="component" value="Unassembled WGS sequence"/>
</dbReference>
<comment type="caution">
    <text evidence="5">The sequence shown here is derived from an EMBL/GenBank/DDBJ whole genome shotgun (WGS) entry which is preliminary data.</text>
</comment>
<reference evidence="5 6" key="1">
    <citation type="submission" date="2018-06" db="EMBL/GenBank/DDBJ databases">
        <title>Streptacidiphilus pinicola sp. nov., isolated from pine grove soil.</title>
        <authorList>
            <person name="Roh S.G."/>
            <person name="Park S."/>
            <person name="Kim M.-K."/>
            <person name="Yun B.-R."/>
            <person name="Park J."/>
            <person name="Kim M.J."/>
            <person name="Kim Y.S."/>
            <person name="Kim S.B."/>
        </authorList>
    </citation>
    <scope>NUCLEOTIDE SEQUENCE [LARGE SCALE GENOMIC DNA]</scope>
    <source>
        <strain evidence="5 6">MMS16-CNU450</strain>
    </source>
</reference>
<name>A0A2X0JVD7_9ACTN</name>
<organism evidence="5 6">
    <name type="scientific">Streptacidiphilus pinicola</name>
    <dbReference type="NCBI Taxonomy" id="2219663"/>
    <lineage>
        <taxon>Bacteria</taxon>
        <taxon>Bacillati</taxon>
        <taxon>Actinomycetota</taxon>
        <taxon>Actinomycetes</taxon>
        <taxon>Kitasatosporales</taxon>
        <taxon>Streptomycetaceae</taxon>
        <taxon>Streptacidiphilus</taxon>
    </lineage>
</organism>
<dbReference type="PRINTS" id="PR00081">
    <property type="entry name" value="GDHRDH"/>
</dbReference>
<dbReference type="NCBIfam" id="NF005559">
    <property type="entry name" value="PRK07231.1"/>
    <property type="match status" value="1"/>
</dbReference>
<dbReference type="GO" id="GO:0032787">
    <property type="term" value="P:monocarboxylic acid metabolic process"/>
    <property type="evidence" value="ECO:0007669"/>
    <property type="project" value="UniProtKB-ARBA"/>
</dbReference>
<protein>
    <submittedName>
        <fullName evidence="5">Beta-ketoacyl-ACP reductase</fullName>
    </submittedName>
</protein>
<dbReference type="PANTHER" id="PTHR42879">
    <property type="entry name" value="3-OXOACYL-(ACYL-CARRIER-PROTEIN) REDUCTASE"/>
    <property type="match status" value="1"/>
</dbReference>
<dbReference type="RefSeq" id="WP_111507430.1">
    <property type="nucleotide sequence ID" value="NZ_QKYN01000191.1"/>
</dbReference>
<dbReference type="InterPro" id="IPR036291">
    <property type="entry name" value="NAD(P)-bd_dom_sf"/>
</dbReference>
<dbReference type="PRINTS" id="PR00080">
    <property type="entry name" value="SDRFAMILY"/>
</dbReference>
<dbReference type="SUPFAM" id="SSF51735">
    <property type="entry name" value="NAD(P)-binding Rossmann-fold domains"/>
    <property type="match status" value="1"/>
</dbReference>
<dbReference type="OrthoDB" id="9804774at2"/>
<keyword evidence="3" id="KW-0560">Oxidoreductase</keyword>
<dbReference type="PROSITE" id="PS00061">
    <property type="entry name" value="ADH_SHORT"/>
    <property type="match status" value="1"/>
</dbReference>
<dbReference type="InterPro" id="IPR020904">
    <property type="entry name" value="Sc_DH/Rdtase_CS"/>
</dbReference>
<dbReference type="GO" id="GO:0016491">
    <property type="term" value="F:oxidoreductase activity"/>
    <property type="evidence" value="ECO:0007669"/>
    <property type="project" value="UniProtKB-KW"/>
</dbReference>
<dbReference type="InterPro" id="IPR057326">
    <property type="entry name" value="KR_dom"/>
</dbReference>
<keyword evidence="2" id="KW-0521">NADP</keyword>
<evidence type="ECO:0000259" key="4">
    <source>
        <dbReference type="SMART" id="SM00822"/>
    </source>
</evidence>
<dbReference type="FunFam" id="3.40.50.720:FF:000115">
    <property type="entry name" value="3-oxoacyl-[acyl-carrier-protein] reductase FabG"/>
    <property type="match status" value="1"/>
</dbReference>
<evidence type="ECO:0000313" key="6">
    <source>
        <dbReference type="Proteomes" id="UP000248889"/>
    </source>
</evidence>
<dbReference type="AlphaFoldDB" id="A0A2X0JVD7"/>
<accession>A0A2X0JVD7</accession>
<dbReference type="InterPro" id="IPR002347">
    <property type="entry name" value="SDR_fam"/>
</dbReference>
<comment type="similarity">
    <text evidence="1">Belongs to the short-chain dehydrogenases/reductases (SDR) family.</text>
</comment>
<dbReference type="CDD" id="cd05333">
    <property type="entry name" value="BKR_SDR_c"/>
    <property type="match status" value="1"/>
</dbReference>
<feature type="domain" description="Ketoreductase" evidence="4">
    <location>
        <begin position="7"/>
        <end position="190"/>
    </location>
</feature>
<dbReference type="NCBIfam" id="NF009466">
    <property type="entry name" value="PRK12826.1-2"/>
    <property type="match status" value="1"/>
</dbReference>
<dbReference type="EMBL" id="QKYN01000191">
    <property type="protein sequence ID" value="RAG80865.1"/>
    <property type="molecule type" value="Genomic_DNA"/>
</dbReference>
<dbReference type="Pfam" id="PF13561">
    <property type="entry name" value="adh_short_C2"/>
    <property type="match status" value="1"/>
</dbReference>
<evidence type="ECO:0000256" key="1">
    <source>
        <dbReference type="ARBA" id="ARBA00006484"/>
    </source>
</evidence>
<evidence type="ECO:0000256" key="2">
    <source>
        <dbReference type="ARBA" id="ARBA00022857"/>
    </source>
</evidence>
<dbReference type="SMART" id="SM00822">
    <property type="entry name" value="PKS_KR"/>
    <property type="match status" value="1"/>
</dbReference>